<feature type="region of interest" description="Disordered" evidence="1">
    <location>
        <begin position="1"/>
        <end position="29"/>
    </location>
</feature>
<organism evidence="2 3">
    <name type="scientific">Parasitella parasitica</name>
    <dbReference type="NCBI Taxonomy" id="35722"/>
    <lineage>
        <taxon>Eukaryota</taxon>
        <taxon>Fungi</taxon>
        <taxon>Fungi incertae sedis</taxon>
        <taxon>Mucoromycota</taxon>
        <taxon>Mucoromycotina</taxon>
        <taxon>Mucoromycetes</taxon>
        <taxon>Mucorales</taxon>
        <taxon>Mucorineae</taxon>
        <taxon>Mucoraceae</taxon>
        <taxon>Parasitella</taxon>
    </lineage>
</organism>
<accession>A0A0B7N2Q0</accession>
<proteinExistence type="predicted"/>
<evidence type="ECO:0000256" key="1">
    <source>
        <dbReference type="SAM" id="MobiDB-lite"/>
    </source>
</evidence>
<gene>
    <name evidence="2" type="primary">PARPA_02852.1 scaffold 5599</name>
</gene>
<evidence type="ECO:0000313" key="2">
    <source>
        <dbReference type="EMBL" id="CEP09364.1"/>
    </source>
</evidence>
<reference evidence="2 3" key="1">
    <citation type="submission" date="2014-09" db="EMBL/GenBank/DDBJ databases">
        <authorList>
            <person name="Ellenberger Sabrina"/>
        </authorList>
    </citation>
    <scope>NUCLEOTIDE SEQUENCE [LARGE SCALE GENOMIC DNA]</scope>
    <source>
        <strain evidence="2 3">CBS 412.66</strain>
    </source>
</reference>
<name>A0A0B7N2Q0_9FUNG</name>
<keyword evidence="3" id="KW-1185">Reference proteome</keyword>
<evidence type="ECO:0000313" key="3">
    <source>
        <dbReference type="Proteomes" id="UP000054107"/>
    </source>
</evidence>
<dbReference type="EMBL" id="LN721493">
    <property type="protein sequence ID" value="CEP09364.1"/>
    <property type="molecule type" value="Genomic_DNA"/>
</dbReference>
<dbReference type="Proteomes" id="UP000054107">
    <property type="component" value="Unassembled WGS sequence"/>
</dbReference>
<dbReference type="AlphaFoldDB" id="A0A0B7N2Q0"/>
<sequence length="200" mass="22955">MADTSSLQKYADSNWDDESENNSASMPDFHELPDDLLNVKYKTLGIIEDNTDDLTFVYDCSTLQEIGKNTYKTSELISIELYDLVKDFVISKEAYRRLVRLINTVIRDNEKLERETNPHVMHGPQVETMMKRQARFEAHSYNVCVNGCKLYNLEDEQTSCSYCNSQTFEVDNPVKPLATMKMMSLGDIVSRLLANPDTRA</sequence>
<dbReference type="OrthoDB" id="2275798at2759"/>
<protein>
    <submittedName>
        <fullName evidence="2">Uncharacterized protein</fullName>
    </submittedName>
</protein>
<dbReference type="STRING" id="35722.A0A0B7N2Q0"/>